<reference evidence="1 2" key="1">
    <citation type="submission" date="2021-03" db="EMBL/GenBank/DDBJ databases">
        <title>Aliifodinibius sp. nov., a new bacterium isolated from saline soil.</title>
        <authorList>
            <person name="Galisteo C."/>
            <person name="De La Haba R."/>
            <person name="Sanchez-Porro C."/>
            <person name="Ventosa A."/>
        </authorList>
    </citation>
    <scope>NUCLEOTIDE SEQUENCE [LARGE SCALE GENOMIC DNA]</scope>
    <source>
        <strain evidence="1 2">1BSP15-2V2</strain>
    </source>
</reference>
<dbReference type="Proteomes" id="UP001207918">
    <property type="component" value="Unassembled WGS sequence"/>
</dbReference>
<protein>
    <recommendedName>
        <fullName evidence="3">Cupin domain-containing protein</fullName>
    </recommendedName>
</protein>
<accession>A0ABT3PQP5</accession>
<dbReference type="EMBL" id="JAGGJA010000010">
    <property type="protein sequence ID" value="MCW9708174.1"/>
    <property type="molecule type" value="Genomic_DNA"/>
</dbReference>
<dbReference type="Gene3D" id="2.60.120.10">
    <property type="entry name" value="Jelly Rolls"/>
    <property type="match status" value="1"/>
</dbReference>
<dbReference type="RefSeq" id="WP_265766960.1">
    <property type="nucleotide sequence ID" value="NZ_JAGGJA010000010.1"/>
</dbReference>
<keyword evidence="2" id="KW-1185">Reference proteome</keyword>
<comment type="caution">
    <text evidence="1">The sequence shown here is derived from an EMBL/GenBank/DDBJ whole genome shotgun (WGS) entry which is preliminary data.</text>
</comment>
<organism evidence="1 2">
    <name type="scientific">Fodinibius salsisoli</name>
    <dbReference type="NCBI Taxonomy" id="2820877"/>
    <lineage>
        <taxon>Bacteria</taxon>
        <taxon>Pseudomonadati</taxon>
        <taxon>Balneolota</taxon>
        <taxon>Balneolia</taxon>
        <taxon>Balneolales</taxon>
        <taxon>Balneolaceae</taxon>
        <taxon>Fodinibius</taxon>
    </lineage>
</organism>
<dbReference type="InterPro" id="IPR014710">
    <property type="entry name" value="RmlC-like_jellyroll"/>
</dbReference>
<gene>
    <name evidence="1" type="ORF">J6I44_15015</name>
</gene>
<name>A0ABT3PQP5_9BACT</name>
<evidence type="ECO:0000313" key="1">
    <source>
        <dbReference type="EMBL" id="MCW9708174.1"/>
    </source>
</evidence>
<sequence length="112" mass="12567">MSKGHVESGEIINLKTLKDGMSEHSTFALVKTEDMEVIRMVLPRGRDVMEHSVEGEISVQCLKGNVIFHVGDDAIELSEDDWFYLKGGEPYAFHAKEETVLLVTILFISQSI</sequence>
<evidence type="ECO:0008006" key="3">
    <source>
        <dbReference type="Google" id="ProtNLM"/>
    </source>
</evidence>
<evidence type="ECO:0000313" key="2">
    <source>
        <dbReference type="Proteomes" id="UP001207918"/>
    </source>
</evidence>
<dbReference type="InterPro" id="IPR011051">
    <property type="entry name" value="RmlC_Cupin_sf"/>
</dbReference>
<proteinExistence type="predicted"/>
<dbReference type="SUPFAM" id="SSF51182">
    <property type="entry name" value="RmlC-like cupins"/>
    <property type="match status" value="1"/>
</dbReference>